<keyword evidence="9" id="KW-1185">Reference proteome</keyword>
<protein>
    <recommendedName>
        <fullName evidence="7">AP2/ERF domain-containing protein</fullName>
    </recommendedName>
</protein>
<dbReference type="PANTHER" id="PTHR31194:SF166">
    <property type="entry name" value="PATHOGENESIS-RELATED GENES TRANSCRIPTIONAL ACTIVATOR PTI6"/>
    <property type="match status" value="1"/>
</dbReference>
<keyword evidence="5" id="KW-0539">Nucleus</keyword>
<dbReference type="InterPro" id="IPR050913">
    <property type="entry name" value="AP2/ERF_ERF"/>
</dbReference>
<dbReference type="SMART" id="SM00380">
    <property type="entry name" value="AP2"/>
    <property type="match status" value="1"/>
</dbReference>
<dbReference type="OrthoDB" id="770540at2759"/>
<dbReference type="Pfam" id="PF00847">
    <property type="entry name" value="AP2"/>
    <property type="match status" value="1"/>
</dbReference>
<reference evidence="8" key="1">
    <citation type="journal article" date="2022" name="Front. Genet.">
        <title>Chromosome-Scale Assembly of the Dendrobium nobile Genome Provides Insights Into the Molecular Mechanism of the Biosynthesis of the Medicinal Active Ingredient of Dendrobium.</title>
        <authorList>
            <person name="Xu Q."/>
            <person name="Niu S.-C."/>
            <person name="Li K.-L."/>
            <person name="Zheng P.-J."/>
            <person name="Zhang X.-J."/>
            <person name="Jia Y."/>
            <person name="Liu Y."/>
            <person name="Niu Y.-X."/>
            <person name="Yu L.-H."/>
            <person name="Chen D.-F."/>
            <person name="Zhang G.-Q."/>
        </authorList>
    </citation>
    <scope>NUCLEOTIDE SEQUENCE</scope>
    <source>
        <tissue evidence="8">Leaf</tissue>
    </source>
</reference>
<evidence type="ECO:0000259" key="7">
    <source>
        <dbReference type="PROSITE" id="PS51032"/>
    </source>
</evidence>
<dbReference type="CDD" id="cd00018">
    <property type="entry name" value="AP2"/>
    <property type="match status" value="1"/>
</dbReference>
<dbReference type="GO" id="GO:0003700">
    <property type="term" value="F:DNA-binding transcription factor activity"/>
    <property type="evidence" value="ECO:0007669"/>
    <property type="project" value="InterPro"/>
</dbReference>
<dbReference type="AlphaFoldDB" id="A0A8T3BJG9"/>
<dbReference type="PIRSF" id="PIRSF038123">
    <property type="entry name" value="PTI6"/>
    <property type="match status" value="1"/>
</dbReference>
<dbReference type="PROSITE" id="PS51032">
    <property type="entry name" value="AP2_ERF"/>
    <property type="match status" value="1"/>
</dbReference>
<sequence>MNRTIPEKRIRGIAGAGPGPRNKTILTPAAGKSGRILRISFADADATDSSSSEGDGPTRRRRPKRFVHELPIGNSLPARSKPHQRLTLPQADPPPGGGERKKFRGVRQRPWGRFSAEIRNPLCGKRLWLGTFDTAEEAAAVYDLAARQIKGAKAVTNFPVGKIKYESESSDAPPTPAAVLTVAEPAAPLTSPTSVLQFDEDELPFGGWLGYGDVDAFGFSVVETPLCLSESFIPKSANWEKIEFEELDDLSLLESAALPSFG</sequence>
<dbReference type="FunFam" id="3.30.730.10:FF:000001">
    <property type="entry name" value="Ethylene-responsive transcription factor 2"/>
    <property type="match status" value="1"/>
</dbReference>
<name>A0A8T3BJG9_DENNO</name>
<dbReference type="InterPro" id="IPR001471">
    <property type="entry name" value="AP2/ERF_dom"/>
</dbReference>
<gene>
    <name evidence="8" type="ORF">KFK09_012635</name>
</gene>
<comment type="subcellular location">
    <subcellularLocation>
        <location evidence="1">Nucleus</location>
    </subcellularLocation>
</comment>
<dbReference type="Proteomes" id="UP000829196">
    <property type="component" value="Unassembled WGS sequence"/>
</dbReference>
<evidence type="ECO:0000256" key="4">
    <source>
        <dbReference type="ARBA" id="ARBA00023163"/>
    </source>
</evidence>
<feature type="compositionally biased region" description="Low complexity" evidence="6">
    <location>
        <begin position="40"/>
        <end position="52"/>
    </location>
</feature>
<dbReference type="GO" id="GO:0003677">
    <property type="term" value="F:DNA binding"/>
    <property type="evidence" value="ECO:0007669"/>
    <property type="project" value="UniProtKB-KW"/>
</dbReference>
<comment type="caution">
    <text evidence="8">The sequence shown here is derived from an EMBL/GenBank/DDBJ whole genome shotgun (WGS) entry which is preliminary data.</text>
</comment>
<dbReference type="GO" id="GO:0005634">
    <property type="term" value="C:nucleus"/>
    <property type="evidence" value="ECO:0007669"/>
    <property type="project" value="UniProtKB-SubCell"/>
</dbReference>
<keyword evidence="3" id="KW-0238">DNA-binding</keyword>
<feature type="compositionally biased region" description="Basic and acidic residues" evidence="6">
    <location>
        <begin position="1"/>
        <end position="10"/>
    </location>
</feature>
<evidence type="ECO:0000256" key="6">
    <source>
        <dbReference type="SAM" id="MobiDB-lite"/>
    </source>
</evidence>
<dbReference type="Gene3D" id="3.30.730.10">
    <property type="entry name" value="AP2/ERF domain"/>
    <property type="match status" value="1"/>
</dbReference>
<evidence type="ECO:0000313" key="9">
    <source>
        <dbReference type="Proteomes" id="UP000829196"/>
    </source>
</evidence>
<feature type="domain" description="AP2/ERF" evidence="7">
    <location>
        <begin position="102"/>
        <end position="159"/>
    </location>
</feature>
<dbReference type="PRINTS" id="PR00367">
    <property type="entry name" value="ETHRSPELEMNT"/>
</dbReference>
<accession>A0A8T3BJG9</accession>
<dbReference type="SUPFAM" id="SSF54171">
    <property type="entry name" value="DNA-binding domain"/>
    <property type="match status" value="1"/>
</dbReference>
<evidence type="ECO:0000256" key="3">
    <source>
        <dbReference type="ARBA" id="ARBA00023125"/>
    </source>
</evidence>
<dbReference type="PANTHER" id="PTHR31194">
    <property type="entry name" value="SHN SHINE , DNA BINDING / TRANSCRIPTION FACTOR"/>
    <property type="match status" value="1"/>
</dbReference>
<evidence type="ECO:0000256" key="5">
    <source>
        <dbReference type="ARBA" id="ARBA00023242"/>
    </source>
</evidence>
<keyword evidence="2" id="KW-0805">Transcription regulation</keyword>
<keyword evidence="4" id="KW-0804">Transcription</keyword>
<dbReference type="InterPro" id="IPR036955">
    <property type="entry name" value="AP2/ERF_dom_sf"/>
</dbReference>
<dbReference type="InterPro" id="IPR016177">
    <property type="entry name" value="DNA-bd_dom_sf"/>
</dbReference>
<dbReference type="EMBL" id="JAGYWB010000009">
    <property type="protein sequence ID" value="KAI0512001.1"/>
    <property type="molecule type" value="Genomic_DNA"/>
</dbReference>
<organism evidence="8 9">
    <name type="scientific">Dendrobium nobile</name>
    <name type="common">Orchid</name>
    <dbReference type="NCBI Taxonomy" id="94219"/>
    <lineage>
        <taxon>Eukaryota</taxon>
        <taxon>Viridiplantae</taxon>
        <taxon>Streptophyta</taxon>
        <taxon>Embryophyta</taxon>
        <taxon>Tracheophyta</taxon>
        <taxon>Spermatophyta</taxon>
        <taxon>Magnoliopsida</taxon>
        <taxon>Liliopsida</taxon>
        <taxon>Asparagales</taxon>
        <taxon>Orchidaceae</taxon>
        <taxon>Epidendroideae</taxon>
        <taxon>Malaxideae</taxon>
        <taxon>Dendrobiinae</taxon>
        <taxon>Dendrobium</taxon>
    </lineage>
</organism>
<feature type="region of interest" description="Disordered" evidence="6">
    <location>
        <begin position="1"/>
        <end position="108"/>
    </location>
</feature>
<evidence type="ECO:0000313" key="8">
    <source>
        <dbReference type="EMBL" id="KAI0512001.1"/>
    </source>
</evidence>
<dbReference type="SMR" id="A0A8T3BJG9"/>
<evidence type="ECO:0000256" key="2">
    <source>
        <dbReference type="ARBA" id="ARBA00023015"/>
    </source>
</evidence>
<evidence type="ECO:0000256" key="1">
    <source>
        <dbReference type="ARBA" id="ARBA00004123"/>
    </source>
</evidence>
<proteinExistence type="predicted"/>